<sequence>MRQCDGVKLAVFRFSETAMSIVAFALIGNVWFLLTFMSLRSFSGFGAATVSDPSSCFRLRNKPLVSVLGADLHDSPWCEDEVLEPLLIVFILAVPCHSHESLFGGKTLYAGKELRKETLPLQSGSRVYRVQGIKSSSWYEVKISFLWKVSSFVVMTDPCSVLAATIEEW</sequence>
<keyword evidence="1" id="KW-0472">Membrane</keyword>
<accession>A0A8X7QEV2</accession>
<dbReference type="PANTHER" id="PTHR35465:SF1">
    <property type="entry name" value="PHOSPHATIDYLINOSITOL-GLYCAN BIOSYNTHESIS CLASS X PROTEIN"/>
    <property type="match status" value="1"/>
</dbReference>
<dbReference type="Proteomes" id="UP000886595">
    <property type="component" value="Unassembled WGS sequence"/>
</dbReference>
<evidence type="ECO:0000313" key="3">
    <source>
        <dbReference type="Proteomes" id="UP000886595"/>
    </source>
</evidence>
<dbReference type="EMBL" id="JAAMPC010000013">
    <property type="protein sequence ID" value="KAG2268912.1"/>
    <property type="molecule type" value="Genomic_DNA"/>
</dbReference>
<keyword evidence="1" id="KW-1133">Transmembrane helix</keyword>
<gene>
    <name evidence="2" type="ORF">Bca52824_063467</name>
</gene>
<dbReference type="PANTHER" id="PTHR35465">
    <property type="entry name" value="CAVEOLIN-1 PROTEIN"/>
    <property type="match status" value="1"/>
</dbReference>
<organism evidence="2 3">
    <name type="scientific">Brassica carinata</name>
    <name type="common">Ethiopian mustard</name>
    <name type="synonym">Abyssinian cabbage</name>
    <dbReference type="NCBI Taxonomy" id="52824"/>
    <lineage>
        <taxon>Eukaryota</taxon>
        <taxon>Viridiplantae</taxon>
        <taxon>Streptophyta</taxon>
        <taxon>Embryophyta</taxon>
        <taxon>Tracheophyta</taxon>
        <taxon>Spermatophyta</taxon>
        <taxon>Magnoliopsida</taxon>
        <taxon>eudicotyledons</taxon>
        <taxon>Gunneridae</taxon>
        <taxon>Pentapetalae</taxon>
        <taxon>rosids</taxon>
        <taxon>malvids</taxon>
        <taxon>Brassicales</taxon>
        <taxon>Brassicaceae</taxon>
        <taxon>Brassiceae</taxon>
        <taxon>Brassica</taxon>
    </lineage>
</organism>
<comment type="caution">
    <text evidence="2">The sequence shown here is derived from an EMBL/GenBank/DDBJ whole genome shotgun (WGS) entry which is preliminary data.</text>
</comment>
<proteinExistence type="predicted"/>
<protein>
    <submittedName>
        <fullName evidence="2">Uncharacterized protein</fullName>
    </submittedName>
</protein>
<dbReference type="OrthoDB" id="10444074at2759"/>
<feature type="transmembrane region" description="Helical" evidence="1">
    <location>
        <begin position="18"/>
        <end position="39"/>
    </location>
</feature>
<keyword evidence="3" id="KW-1185">Reference proteome</keyword>
<reference evidence="2 3" key="1">
    <citation type="submission" date="2020-02" db="EMBL/GenBank/DDBJ databases">
        <authorList>
            <person name="Ma Q."/>
            <person name="Huang Y."/>
            <person name="Song X."/>
            <person name="Pei D."/>
        </authorList>
    </citation>
    <scope>NUCLEOTIDE SEQUENCE [LARGE SCALE GENOMIC DNA]</scope>
    <source>
        <strain evidence="2">Sxm20200214</strain>
        <tissue evidence="2">Leaf</tissue>
    </source>
</reference>
<evidence type="ECO:0000256" key="1">
    <source>
        <dbReference type="SAM" id="Phobius"/>
    </source>
</evidence>
<evidence type="ECO:0000313" key="2">
    <source>
        <dbReference type="EMBL" id="KAG2268912.1"/>
    </source>
</evidence>
<keyword evidence="1" id="KW-0812">Transmembrane</keyword>
<name>A0A8X7QEV2_BRACI</name>
<dbReference type="AlphaFoldDB" id="A0A8X7QEV2"/>